<name>A0ABT3J1C3_9RHOB</name>
<dbReference type="InterPro" id="IPR036429">
    <property type="entry name" value="SpoA-like_sf"/>
</dbReference>
<keyword evidence="3" id="KW-0145">Chemotaxis</keyword>
<keyword evidence="9" id="KW-0282">Flagellum</keyword>
<dbReference type="InterPro" id="IPR001543">
    <property type="entry name" value="FliN-like_C"/>
</dbReference>
<keyword evidence="2" id="KW-1003">Cell membrane</keyword>
<keyword evidence="5" id="KW-0472">Membrane</keyword>
<keyword evidence="9" id="KW-0969">Cilium</keyword>
<dbReference type="RefSeq" id="WP_264771410.1">
    <property type="nucleotide sequence ID" value="NZ_JAPDOG010000004.1"/>
</dbReference>
<evidence type="ECO:0000259" key="8">
    <source>
        <dbReference type="Pfam" id="PF01052"/>
    </source>
</evidence>
<dbReference type="Gene3D" id="2.30.330.10">
    <property type="entry name" value="SpoA-like"/>
    <property type="match status" value="1"/>
</dbReference>
<evidence type="ECO:0000256" key="2">
    <source>
        <dbReference type="ARBA" id="ARBA00022475"/>
    </source>
</evidence>
<comment type="caution">
    <text evidence="9">The sequence shown here is derived from an EMBL/GenBank/DDBJ whole genome shotgun (WGS) entry which is preliminary data.</text>
</comment>
<evidence type="ECO:0000256" key="4">
    <source>
        <dbReference type="ARBA" id="ARBA00022779"/>
    </source>
</evidence>
<evidence type="ECO:0000313" key="10">
    <source>
        <dbReference type="Proteomes" id="UP001207582"/>
    </source>
</evidence>
<evidence type="ECO:0000256" key="7">
    <source>
        <dbReference type="SAM" id="MobiDB-lite"/>
    </source>
</evidence>
<feature type="domain" description="Flagellar motor switch protein FliN-like C-terminal" evidence="8">
    <location>
        <begin position="231"/>
        <end position="297"/>
    </location>
</feature>
<evidence type="ECO:0000256" key="5">
    <source>
        <dbReference type="ARBA" id="ARBA00023136"/>
    </source>
</evidence>
<keyword evidence="10" id="KW-1185">Reference proteome</keyword>
<evidence type="ECO:0000256" key="3">
    <source>
        <dbReference type="ARBA" id="ARBA00022500"/>
    </source>
</evidence>
<feature type="region of interest" description="Disordered" evidence="7">
    <location>
        <begin position="1"/>
        <end position="25"/>
    </location>
</feature>
<comment type="subcellular location">
    <subcellularLocation>
        <location evidence="1">Cell membrane</location>
        <topology evidence="1">Peripheral membrane protein</topology>
    </subcellularLocation>
</comment>
<evidence type="ECO:0000313" key="9">
    <source>
        <dbReference type="EMBL" id="MCW3781224.1"/>
    </source>
</evidence>
<comment type="function">
    <text evidence="6">FliM is one of three proteins (FliG, FliN, FliM) that forms the rotor-mounted switch complex (C ring), located at the base of the basal body. This complex interacts with the CheY and CheZ chemotaxis proteins, in addition to contacting components of the motor that determine the direction of flagellar rotation.</text>
</comment>
<evidence type="ECO:0000256" key="1">
    <source>
        <dbReference type="ARBA" id="ARBA00004202"/>
    </source>
</evidence>
<dbReference type="InterPro" id="IPR028976">
    <property type="entry name" value="CheC-like_sf"/>
</dbReference>
<accession>A0ABT3J1C3</accession>
<dbReference type="Pfam" id="PF01052">
    <property type="entry name" value="FliMN_C"/>
    <property type="match status" value="1"/>
</dbReference>
<dbReference type="Proteomes" id="UP001207582">
    <property type="component" value="Unassembled WGS sequence"/>
</dbReference>
<protein>
    <submittedName>
        <fullName evidence="9">FliM/FliN family flagellar motor C-terminal domain-containing protein</fullName>
    </submittedName>
</protein>
<reference evidence="9 10" key="1">
    <citation type="submission" date="2022-10" db="EMBL/GenBank/DDBJ databases">
        <title>Defluviimonas sp. CAU 1641 isolated from mud.</title>
        <authorList>
            <person name="Kim W."/>
        </authorList>
    </citation>
    <scope>NUCLEOTIDE SEQUENCE [LARGE SCALE GENOMIC DNA]</scope>
    <source>
        <strain evidence="9 10">CAU 1641</strain>
    </source>
</reference>
<keyword evidence="9" id="KW-0966">Cell projection</keyword>
<gene>
    <name evidence="9" type="ORF">OM960_06440</name>
</gene>
<sequence>MSEHAPESVLKRKAGAGRAAAGDPAPTPARLFGQAFAKAAQEMLKLAVAVDDATETRVSAAEIPELLPDRALLAVIEGPGEGLGLAVLSAETLASLIEIQTTGRIGGADVAARRPTRTDAAMSARFLDRVLGTAETLLASDPALTWAGGFRYASFLEDPRPLALILEEPAYRVIALALRFGAEAARQGTLLIALPAAGRGAAPAPRGGTGPESAKDAAAARVWSDRIEAAVMGAGADLEAVLDRVRLPLAEVLALKPGAMLTLSKGVLSRLRVEGRGRRLIGYGRLGQCQGSYAVRLLVGIEEPETGAALPEPAEPGPAAGQA</sequence>
<feature type="compositionally biased region" description="Basic and acidic residues" evidence="7">
    <location>
        <begin position="1"/>
        <end position="10"/>
    </location>
</feature>
<proteinExistence type="predicted"/>
<dbReference type="EMBL" id="JAPDOG010000004">
    <property type="protein sequence ID" value="MCW3781224.1"/>
    <property type="molecule type" value="Genomic_DNA"/>
</dbReference>
<feature type="compositionally biased region" description="Low complexity" evidence="7">
    <location>
        <begin position="16"/>
        <end position="25"/>
    </location>
</feature>
<dbReference type="SUPFAM" id="SSF101801">
    <property type="entry name" value="Surface presentation of antigens (SPOA)"/>
    <property type="match status" value="1"/>
</dbReference>
<organism evidence="9 10">
    <name type="scientific">Defluviimonas salinarum</name>
    <dbReference type="NCBI Taxonomy" id="2992147"/>
    <lineage>
        <taxon>Bacteria</taxon>
        <taxon>Pseudomonadati</taxon>
        <taxon>Pseudomonadota</taxon>
        <taxon>Alphaproteobacteria</taxon>
        <taxon>Rhodobacterales</taxon>
        <taxon>Paracoccaceae</taxon>
        <taxon>Albidovulum</taxon>
    </lineage>
</organism>
<evidence type="ECO:0000256" key="6">
    <source>
        <dbReference type="ARBA" id="ARBA00025044"/>
    </source>
</evidence>
<keyword evidence="4" id="KW-0283">Flagellar rotation</keyword>
<dbReference type="Gene3D" id="3.40.1550.10">
    <property type="entry name" value="CheC-like"/>
    <property type="match status" value="1"/>
</dbReference>